<evidence type="ECO:0000256" key="14">
    <source>
        <dbReference type="ARBA" id="ARBA00023408"/>
    </source>
</evidence>
<evidence type="ECO:0000256" key="36">
    <source>
        <dbReference type="ARBA" id="ARBA00048699"/>
    </source>
</evidence>
<comment type="function">
    <text evidence="20">Calcium-independent membrane-associated phospholipase that catalyzes complete diacylation of phospholipids by hydrolyzing both sn-1 and sn-2 fatty acyl chains attached to the glycerol backbone (phospholipase B activity). Has dual phospholipase and lysophospholipase activities toward diacylphospholipids. Preferentially cleaves sn-2 ester bonds over sn-1 bonds. Acts as a lipase toward glycerolipid substrates. Hydrolyzes fatty acyl chains of diacylglycerols with preference for the sn-2 position and of triacylglycerols with not positional selectivity. May also hydrolyze long chain retinyl esters such as retinyl palmitate. May contribute to digestion of dietary phospholipids, glycerolipids and retinoids, facilitating lipid absorption at the brush border.</text>
</comment>
<dbReference type="InterPro" id="IPR035547">
    <property type="entry name" value="Phospholipase_B"/>
</dbReference>
<evidence type="ECO:0000256" key="9">
    <source>
        <dbReference type="ARBA" id="ARBA00022989"/>
    </source>
</evidence>
<keyword evidence="10" id="KW-0443">Lipid metabolism</keyword>
<keyword evidence="4" id="KW-1003">Cell membrane</keyword>
<comment type="catalytic activity">
    <reaction evidence="23">
        <text>1-(9Z-octadecenoyl)-glycerol + H2O = glycerol + (9Z)-octadecenoate + H(+)</text>
        <dbReference type="Rhea" id="RHEA:38487"/>
        <dbReference type="ChEBI" id="CHEBI:15377"/>
        <dbReference type="ChEBI" id="CHEBI:15378"/>
        <dbReference type="ChEBI" id="CHEBI:17754"/>
        <dbReference type="ChEBI" id="CHEBI:30823"/>
        <dbReference type="ChEBI" id="CHEBI:75342"/>
    </reaction>
    <physiologicalReaction direction="left-to-right" evidence="23">
        <dbReference type="Rhea" id="RHEA:38488"/>
    </physiologicalReaction>
</comment>
<comment type="catalytic activity">
    <reaction evidence="41">
        <text>1,3-di-(9Z-octadecenoyl)-glycerol + H2O = 1-(9Z-octadecenoyl)-glycerol + (9Z)-octadecenoate + H(+)</text>
        <dbReference type="Rhea" id="RHEA:39939"/>
        <dbReference type="ChEBI" id="CHEBI:15377"/>
        <dbReference type="ChEBI" id="CHEBI:15378"/>
        <dbReference type="ChEBI" id="CHEBI:30823"/>
        <dbReference type="ChEBI" id="CHEBI:75342"/>
        <dbReference type="ChEBI" id="CHEBI:75735"/>
    </reaction>
    <physiologicalReaction direction="left-to-right" evidence="41">
        <dbReference type="Rhea" id="RHEA:39940"/>
    </physiologicalReaction>
</comment>
<evidence type="ECO:0000256" key="18">
    <source>
        <dbReference type="ARBA" id="ARBA00031485"/>
    </source>
</evidence>
<dbReference type="GO" id="GO:0004623">
    <property type="term" value="F:phospholipase A2 activity"/>
    <property type="evidence" value="ECO:0007669"/>
    <property type="project" value="UniProtKB-EC"/>
</dbReference>
<evidence type="ECO:0000256" key="5">
    <source>
        <dbReference type="ARBA" id="ARBA00022692"/>
    </source>
</evidence>
<evidence type="ECO:0000256" key="26">
    <source>
        <dbReference type="ARBA" id="ARBA00048015"/>
    </source>
</evidence>
<comment type="catalytic activity">
    <reaction evidence="37">
        <text>1,3-dihexadecanoyl-2-(9Z-octadecenoyl)glycerol + H2O = 1,3-dihexadecanoylglycerol + (9Z)-octadecenoate + H(+)</text>
        <dbReference type="Rhea" id="RHEA:40983"/>
        <dbReference type="ChEBI" id="CHEBI:15377"/>
        <dbReference type="ChEBI" id="CHEBI:15378"/>
        <dbReference type="ChEBI" id="CHEBI:30823"/>
        <dbReference type="ChEBI" id="CHEBI:75688"/>
        <dbReference type="ChEBI" id="CHEBI:77619"/>
    </reaction>
    <physiologicalReaction direction="left-to-right" evidence="37">
        <dbReference type="Rhea" id="RHEA:40984"/>
    </physiologicalReaction>
</comment>
<evidence type="ECO:0000256" key="38">
    <source>
        <dbReference type="ARBA" id="ARBA00048872"/>
    </source>
</evidence>
<evidence type="ECO:0000256" key="17">
    <source>
        <dbReference type="ARBA" id="ARBA00031182"/>
    </source>
</evidence>
<keyword evidence="6 43" id="KW-0732">Signal</keyword>
<evidence type="ECO:0000313" key="44">
    <source>
        <dbReference type="EMBL" id="KAL1491578.1"/>
    </source>
</evidence>
<comment type="catalytic activity">
    <reaction evidence="21">
        <text>1-hexadecanoyl-2-(9Z)-octadecenoyl-3-octadecanoyl-sn-glycerol + H2O = 2-(9Z-octadecenoyl)-3-octadecanoyl-sn-glycerol + hexadecanoate + H(+)</text>
        <dbReference type="Rhea" id="RHEA:41107"/>
        <dbReference type="ChEBI" id="CHEBI:7896"/>
        <dbReference type="ChEBI" id="CHEBI:15377"/>
        <dbReference type="ChEBI" id="CHEBI:15378"/>
        <dbReference type="ChEBI" id="CHEBI:75558"/>
        <dbReference type="ChEBI" id="CHEBI:77623"/>
    </reaction>
    <physiologicalReaction direction="left-to-right" evidence="21">
        <dbReference type="Rhea" id="RHEA:41108"/>
    </physiologicalReaction>
</comment>
<comment type="catalytic activity">
    <reaction evidence="22">
        <text>1,3-dihexadecanoyl-2-(9Z-octadecenoyl)glycerol + H2O = 1-hexadecanoyl-2-(9Z-octadecenoyl)-glycerol + hexadecanoate + H(+)</text>
        <dbReference type="Rhea" id="RHEA:40979"/>
        <dbReference type="ChEBI" id="CHEBI:7896"/>
        <dbReference type="ChEBI" id="CHEBI:15377"/>
        <dbReference type="ChEBI" id="CHEBI:15378"/>
        <dbReference type="ChEBI" id="CHEBI:75585"/>
        <dbReference type="ChEBI" id="CHEBI:75688"/>
    </reaction>
    <physiologicalReaction direction="left-to-right" evidence="22">
        <dbReference type="Rhea" id="RHEA:40980"/>
    </physiologicalReaction>
</comment>
<evidence type="ECO:0000256" key="19">
    <source>
        <dbReference type="ARBA" id="ARBA00033022"/>
    </source>
</evidence>
<keyword evidence="12" id="KW-0325">Glycoprotein</keyword>
<accession>A0ABD1EAJ4</accession>
<evidence type="ECO:0000256" key="43">
    <source>
        <dbReference type="SAM" id="SignalP"/>
    </source>
</evidence>
<dbReference type="GO" id="GO:0006629">
    <property type="term" value="P:lipid metabolic process"/>
    <property type="evidence" value="ECO:0007669"/>
    <property type="project" value="UniProtKB-KW"/>
</dbReference>
<dbReference type="Pfam" id="PF00657">
    <property type="entry name" value="Lipase_GDSL"/>
    <property type="match status" value="1"/>
</dbReference>
<evidence type="ECO:0000256" key="11">
    <source>
        <dbReference type="ARBA" id="ARBA00023136"/>
    </source>
</evidence>
<keyword evidence="5" id="KW-0812">Transmembrane</keyword>
<comment type="caution">
    <text evidence="44">The sequence shown here is derived from an EMBL/GenBank/DDBJ whole genome shotgun (WGS) entry which is preliminary data.</text>
</comment>
<evidence type="ECO:0000256" key="30">
    <source>
        <dbReference type="ARBA" id="ARBA00048362"/>
    </source>
</evidence>
<keyword evidence="45" id="KW-1185">Reference proteome</keyword>
<comment type="catalytic activity">
    <reaction evidence="13">
        <text>a triacylglycerol + H2O = a diacylglycerol + a fatty acid + H(+)</text>
        <dbReference type="Rhea" id="RHEA:12044"/>
        <dbReference type="ChEBI" id="CHEBI:15377"/>
        <dbReference type="ChEBI" id="CHEBI:15378"/>
        <dbReference type="ChEBI" id="CHEBI:17855"/>
        <dbReference type="ChEBI" id="CHEBI:18035"/>
        <dbReference type="ChEBI" id="CHEBI:28868"/>
        <dbReference type="EC" id="3.1.1.3"/>
    </reaction>
    <physiologicalReaction direction="left-to-right" evidence="13">
        <dbReference type="Rhea" id="RHEA:12045"/>
    </physiologicalReaction>
</comment>
<evidence type="ECO:0000256" key="27">
    <source>
        <dbReference type="ARBA" id="ARBA00048049"/>
    </source>
</evidence>
<dbReference type="AlphaFoldDB" id="A0ABD1EAJ4"/>
<dbReference type="InterPro" id="IPR001087">
    <property type="entry name" value="GDSL"/>
</dbReference>
<dbReference type="InterPro" id="IPR036514">
    <property type="entry name" value="SGNH_hydro_sf"/>
</dbReference>
<evidence type="ECO:0000256" key="4">
    <source>
        <dbReference type="ARBA" id="ARBA00022475"/>
    </source>
</evidence>
<protein>
    <recommendedName>
        <fullName evidence="3">Phospholipase B1, membrane-associated</fullName>
    </recommendedName>
    <alternativeName>
        <fullName evidence="16">Lysophospholipase</fullName>
    </alternativeName>
    <alternativeName>
        <fullName evidence="17">Phospholipase A2</fullName>
    </alternativeName>
    <alternativeName>
        <fullName evidence="19">Phospholipase B/lipase</fullName>
    </alternativeName>
    <alternativeName>
        <fullName evidence="18">Triacylglycerol lipase</fullName>
    </alternativeName>
</protein>
<evidence type="ECO:0000256" key="8">
    <source>
        <dbReference type="ARBA" id="ARBA00022801"/>
    </source>
</evidence>
<comment type="catalytic activity">
    <reaction evidence="28">
        <text>1,2-di-(9Z-octadecenoyl)-sn-glycero-3-phosphocholine + H2O = 1-(9Z-octadecenoyl)-sn-glycero-3-phosphocholine + (9Z)-octadecenoate + H(+)</text>
        <dbReference type="Rhea" id="RHEA:40923"/>
        <dbReference type="ChEBI" id="CHEBI:15377"/>
        <dbReference type="ChEBI" id="CHEBI:15378"/>
        <dbReference type="ChEBI" id="CHEBI:28610"/>
        <dbReference type="ChEBI" id="CHEBI:30823"/>
        <dbReference type="ChEBI" id="CHEBI:74669"/>
    </reaction>
    <physiologicalReaction direction="left-to-right" evidence="28">
        <dbReference type="Rhea" id="RHEA:40924"/>
    </physiologicalReaction>
</comment>
<sequence>MYGILLKIVVIAVISSLGCFAREDRSVLDRFVPLTRVIKKIVQTNFESVIRSRSSCGIRGHMYQEEVQGSFPCTIIERSKNRPTSVHKLRPGDIDVIGAMGDSLAVGFASEAVTLPEIFHEGRGSSYSIGGEGTWRTYLTLANILKQFNPNIYGYSLNSISIEKESGFNVAEGGAISENMPYMAKVLIKRMKTNEKVNITEDWKMITIQIGHNDFCSEVCYKKNYMKILQEHKTDMLEVLRIFRDNLPRTIVNFLPPLHLRPLLEMTDAPSLCKTFHLFACSCIKGLPHAHLRAKILELMTNWQILDREISNYQEFDREDFTVIFHDFVLNYPLFRSDNGRIDYKYFAPDCFHFSQKGHAKCMYGFL</sequence>
<evidence type="ECO:0000256" key="3">
    <source>
        <dbReference type="ARBA" id="ARBA00015133"/>
    </source>
</evidence>
<keyword evidence="11" id="KW-0472">Membrane</keyword>
<comment type="catalytic activity">
    <reaction evidence="24">
        <text>1-hexadecanoyl-2-(9Z)-octadecenoyl-3-octadecanoyl-sn-glycerol + H2O = 1-hexadecanoyl-2-(9Z-octadecenoyl)-sn-glycerol + octadecanoate + H(+)</text>
        <dbReference type="Rhea" id="RHEA:41111"/>
        <dbReference type="ChEBI" id="CHEBI:15377"/>
        <dbReference type="ChEBI" id="CHEBI:15378"/>
        <dbReference type="ChEBI" id="CHEBI:25629"/>
        <dbReference type="ChEBI" id="CHEBI:75466"/>
        <dbReference type="ChEBI" id="CHEBI:77623"/>
    </reaction>
    <physiologicalReaction direction="left-to-right" evidence="24">
        <dbReference type="Rhea" id="RHEA:41112"/>
    </physiologicalReaction>
</comment>
<dbReference type="GO" id="GO:0016324">
    <property type="term" value="C:apical plasma membrane"/>
    <property type="evidence" value="ECO:0007669"/>
    <property type="project" value="UniProtKB-SubCell"/>
</dbReference>
<evidence type="ECO:0000256" key="7">
    <source>
        <dbReference type="ARBA" id="ARBA00022737"/>
    </source>
</evidence>
<comment type="subcellular location">
    <subcellularLocation>
        <location evidence="1">Apical cell membrane</location>
        <topology evidence="1">Single-pass type I membrane protein</topology>
    </subcellularLocation>
</comment>
<evidence type="ECO:0000256" key="24">
    <source>
        <dbReference type="ARBA" id="ARBA00047459"/>
    </source>
</evidence>
<evidence type="ECO:0000256" key="40">
    <source>
        <dbReference type="ARBA" id="ARBA00049363"/>
    </source>
</evidence>
<gene>
    <name evidence="44" type="ORF">ABEB36_012153</name>
</gene>
<comment type="catalytic activity">
    <reaction evidence="34">
        <text>1-hexadecanoyl-2-(9Z-octadecenoyl)-sn-glycero-3-phosphoethanolamine + H2O = 1-hexadecanoyl-sn-glycero-3-phosphoethanolamine + (9Z)-octadecenoate + H(+)</text>
        <dbReference type="Rhea" id="RHEA:40911"/>
        <dbReference type="ChEBI" id="CHEBI:15377"/>
        <dbReference type="ChEBI" id="CHEBI:15378"/>
        <dbReference type="ChEBI" id="CHEBI:30823"/>
        <dbReference type="ChEBI" id="CHEBI:73004"/>
        <dbReference type="ChEBI" id="CHEBI:73007"/>
    </reaction>
    <physiologicalReaction direction="left-to-right" evidence="34">
        <dbReference type="Rhea" id="RHEA:40912"/>
    </physiologicalReaction>
</comment>
<name>A0ABD1EAJ4_HYPHA</name>
<evidence type="ECO:0000256" key="42">
    <source>
        <dbReference type="ARBA" id="ARBA00049461"/>
    </source>
</evidence>
<comment type="catalytic activity">
    <reaction evidence="25">
        <text>2,3-di-(9Z)-octadecenoyl-sn-glycerol + H2O = 3-(9Z-octadecenoyl)-sn-glycerol + (9Z)-octadecenoate + H(+)</text>
        <dbReference type="Rhea" id="RHEA:42604"/>
        <dbReference type="ChEBI" id="CHEBI:15377"/>
        <dbReference type="ChEBI" id="CHEBI:15378"/>
        <dbReference type="ChEBI" id="CHEBI:30823"/>
        <dbReference type="ChEBI" id="CHEBI:75824"/>
        <dbReference type="ChEBI" id="CHEBI:75938"/>
    </reaction>
    <physiologicalReaction direction="left-to-right" evidence="25">
        <dbReference type="Rhea" id="RHEA:42605"/>
    </physiologicalReaction>
</comment>
<evidence type="ECO:0000313" key="45">
    <source>
        <dbReference type="Proteomes" id="UP001566132"/>
    </source>
</evidence>
<keyword evidence="8" id="KW-0378">Hydrolase</keyword>
<evidence type="ECO:0000256" key="41">
    <source>
        <dbReference type="ARBA" id="ARBA00049372"/>
    </source>
</evidence>
<dbReference type="CDD" id="cd01824">
    <property type="entry name" value="Phospholipase_B_like"/>
    <property type="match status" value="1"/>
</dbReference>
<dbReference type="EMBL" id="JBDJPC010000009">
    <property type="protein sequence ID" value="KAL1491578.1"/>
    <property type="molecule type" value="Genomic_DNA"/>
</dbReference>
<evidence type="ECO:0000256" key="35">
    <source>
        <dbReference type="ARBA" id="ARBA00048656"/>
    </source>
</evidence>
<evidence type="ECO:0000256" key="25">
    <source>
        <dbReference type="ARBA" id="ARBA00048011"/>
    </source>
</evidence>
<evidence type="ECO:0000256" key="34">
    <source>
        <dbReference type="ARBA" id="ARBA00048613"/>
    </source>
</evidence>
<evidence type="ECO:0000256" key="10">
    <source>
        <dbReference type="ARBA" id="ARBA00023098"/>
    </source>
</evidence>
<comment type="catalytic activity">
    <reaction evidence="29">
        <text>1,2-dihexadecanoyl-sn-glycero-3-phosphocholine + H2O = 1-hexadecanoyl-sn-glycero-3-phosphocholine + hexadecanoate + H(+)</text>
        <dbReference type="Rhea" id="RHEA:41223"/>
        <dbReference type="ChEBI" id="CHEBI:7896"/>
        <dbReference type="ChEBI" id="CHEBI:15377"/>
        <dbReference type="ChEBI" id="CHEBI:15378"/>
        <dbReference type="ChEBI" id="CHEBI:72998"/>
        <dbReference type="ChEBI" id="CHEBI:72999"/>
    </reaction>
    <physiologicalReaction direction="left-to-right" evidence="29">
        <dbReference type="Rhea" id="RHEA:41224"/>
    </physiologicalReaction>
</comment>
<comment type="catalytic activity">
    <reaction evidence="31">
        <text>1-octadecanoyl-2-(9Z,12Z)-octadecadienoyl-sn-glycerol + H2O = 1-octadecanoyl-sn-glycerol + (9Z,12Z)-octadecadienoate + H(+)</text>
        <dbReference type="Rhea" id="RHEA:40927"/>
        <dbReference type="ChEBI" id="CHEBI:15377"/>
        <dbReference type="ChEBI" id="CHEBI:15378"/>
        <dbReference type="ChEBI" id="CHEBI:30245"/>
        <dbReference type="ChEBI" id="CHEBI:75550"/>
        <dbReference type="ChEBI" id="CHEBI:77097"/>
    </reaction>
    <physiologicalReaction direction="left-to-right" evidence="31">
        <dbReference type="Rhea" id="RHEA:40928"/>
    </physiologicalReaction>
</comment>
<evidence type="ECO:0000256" key="15">
    <source>
        <dbReference type="ARBA" id="ARBA00023422"/>
    </source>
</evidence>
<comment type="catalytic activity">
    <reaction evidence="33">
        <text>a 1-acyl-sn-glycero-3-phosphocholine + H2O = sn-glycerol 3-phosphocholine + a fatty acid + H(+)</text>
        <dbReference type="Rhea" id="RHEA:15177"/>
        <dbReference type="ChEBI" id="CHEBI:15377"/>
        <dbReference type="ChEBI" id="CHEBI:15378"/>
        <dbReference type="ChEBI" id="CHEBI:16870"/>
        <dbReference type="ChEBI" id="CHEBI:28868"/>
        <dbReference type="ChEBI" id="CHEBI:58168"/>
        <dbReference type="EC" id="3.1.1.5"/>
    </reaction>
    <physiologicalReaction direction="left-to-right" evidence="33">
        <dbReference type="Rhea" id="RHEA:15178"/>
    </physiologicalReaction>
</comment>
<dbReference type="InterPro" id="IPR038885">
    <property type="entry name" value="PLB1"/>
</dbReference>
<comment type="catalytic activity">
    <reaction evidence="39">
        <text>1-hexadecanoyl-2-(9Z)-octadecenoyl-3-octadecanoyl-sn-glycerol + H2O = 1-hexadecanoyl-3-octadecanoyl-sn-glycerol + (9Z)-octadecenoate + H(+)</text>
        <dbReference type="Rhea" id="RHEA:41103"/>
        <dbReference type="ChEBI" id="CHEBI:15377"/>
        <dbReference type="ChEBI" id="CHEBI:15378"/>
        <dbReference type="ChEBI" id="CHEBI:30823"/>
        <dbReference type="ChEBI" id="CHEBI:77623"/>
        <dbReference type="ChEBI" id="CHEBI:77624"/>
    </reaction>
    <physiologicalReaction direction="left-to-right" evidence="39">
        <dbReference type="Rhea" id="RHEA:41104"/>
    </physiologicalReaction>
</comment>
<comment type="catalytic activity">
    <reaction evidence="30">
        <text>1-hexadecanoyl-2-(9Z,12Z-octadecadienoyl)-sn-glycero-3-phosphocholine + H2O = 2-(9Z,12Z-octadecadienoyl)-sn-glycero-3-phosphocholine + hexadecanoate + H(+)</text>
        <dbReference type="Rhea" id="RHEA:40971"/>
        <dbReference type="ChEBI" id="CHEBI:7896"/>
        <dbReference type="ChEBI" id="CHEBI:15377"/>
        <dbReference type="ChEBI" id="CHEBI:15378"/>
        <dbReference type="ChEBI" id="CHEBI:73002"/>
        <dbReference type="ChEBI" id="CHEBI:76084"/>
    </reaction>
    <physiologicalReaction direction="left-to-right" evidence="30">
        <dbReference type="Rhea" id="RHEA:40972"/>
    </physiologicalReaction>
</comment>
<feature type="chain" id="PRO_5044810322" description="Phospholipase B1, membrane-associated" evidence="43">
    <location>
        <begin position="22"/>
        <end position="367"/>
    </location>
</feature>
<comment type="catalytic activity">
    <reaction evidence="40">
        <text>1,2-dihexadecanoyl-sn-glycero-3-phosphocholine + 2 H2O = sn-glycerol 3-phosphocholine + 2 hexadecanoate + 2 H(+)</text>
        <dbReference type="Rhea" id="RHEA:40975"/>
        <dbReference type="ChEBI" id="CHEBI:7896"/>
        <dbReference type="ChEBI" id="CHEBI:15377"/>
        <dbReference type="ChEBI" id="CHEBI:15378"/>
        <dbReference type="ChEBI" id="CHEBI:16870"/>
        <dbReference type="ChEBI" id="CHEBI:72999"/>
    </reaction>
    <physiologicalReaction direction="left-to-right" evidence="40">
        <dbReference type="Rhea" id="RHEA:40976"/>
    </physiologicalReaction>
</comment>
<evidence type="ECO:0000256" key="33">
    <source>
        <dbReference type="ARBA" id="ARBA00048454"/>
    </source>
</evidence>
<dbReference type="Proteomes" id="UP001566132">
    <property type="component" value="Unassembled WGS sequence"/>
</dbReference>
<comment type="catalytic activity">
    <reaction evidence="27">
        <text>a 1-O-alkyl-2-acyl-sn-glycero-3-phosphocholine + H2O = a 1-O-alkyl-sn-glycero-3-phosphocholine + a fatty acid + H(+)</text>
        <dbReference type="Rhea" id="RHEA:36231"/>
        <dbReference type="ChEBI" id="CHEBI:15377"/>
        <dbReference type="ChEBI" id="CHEBI:15378"/>
        <dbReference type="ChEBI" id="CHEBI:28868"/>
        <dbReference type="ChEBI" id="CHEBI:30909"/>
        <dbReference type="ChEBI" id="CHEBI:36702"/>
        <dbReference type="EC" id="3.1.1.4"/>
    </reaction>
    <physiologicalReaction direction="left-to-right" evidence="27">
        <dbReference type="Rhea" id="RHEA:36232"/>
    </physiologicalReaction>
</comment>
<evidence type="ECO:0000256" key="32">
    <source>
        <dbReference type="ARBA" id="ARBA00048386"/>
    </source>
</evidence>
<organism evidence="44 45">
    <name type="scientific">Hypothenemus hampei</name>
    <name type="common">Coffee berry borer</name>
    <dbReference type="NCBI Taxonomy" id="57062"/>
    <lineage>
        <taxon>Eukaryota</taxon>
        <taxon>Metazoa</taxon>
        <taxon>Ecdysozoa</taxon>
        <taxon>Arthropoda</taxon>
        <taxon>Hexapoda</taxon>
        <taxon>Insecta</taxon>
        <taxon>Pterygota</taxon>
        <taxon>Neoptera</taxon>
        <taxon>Endopterygota</taxon>
        <taxon>Coleoptera</taxon>
        <taxon>Polyphaga</taxon>
        <taxon>Cucujiformia</taxon>
        <taxon>Curculionidae</taxon>
        <taxon>Scolytinae</taxon>
        <taxon>Hypothenemus</taxon>
    </lineage>
</organism>
<evidence type="ECO:0000256" key="1">
    <source>
        <dbReference type="ARBA" id="ARBA00004247"/>
    </source>
</evidence>
<comment type="catalytic activity">
    <reaction evidence="35">
        <text>1-hexadecanoyl-sn-glycero-3-phosphocholine + H2O = sn-glycerol 3-phosphocholine + hexadecanoate + H(+)</text>
        <dbReference type="Rhea" id="RHEA:40435"/>
        <dbReference type="ChEBI" id="CHEBI:7896"/>
        <dbReference type="ChEBI" id="CHEBI:15377"/>
        <dbReference type="ChEBI" id="CHEBI:15378"/>
        <dbReference type="ChEBI" id="CHEBI:16870"/>
        <dbReference type="ChEBI" id="CHEBI:72998"/>
    </reaction>
    <physiologicalReaction direction="left-to-right" evidence="35">
        <dbReference type="Rhea" id="RHEA:40436"/>
    </physiologicalReaction>
</comment>
<keyword evidence="7" id="KW-0677">Repeat</keyword>
<evidence type="ECO:0000256" key="6">
    <source>
        <dbReference type="ARBA" id="ARBA00022729"/>
    </source>
</evidence>
<comment type="catalytic activity">
    <reaction evidence="26">
        <text>1-hexadecanoyl-2-(9Z-octadecenoyl)-sn-glycero-3-phospho-(1'-sn-glycerol) + H2O = 1-hexadecanoyl-sn-glycero-3-phospho-(1'-sn-glycerol) + (9Z)-octadecenoate + H(+)</text>
        <dbReference type="Rhea" id="RHEA:40919"/>
        <dbReference type="ChEBI" id="CHEBI:15377"/>
        <dbReference type="ChEBI" id="CHEBI:15378"/>
        <dbReference type="ChEBI" id="CHEBI:30823"/>
        <dbReference type="ChEBI" id="CHEBI:72841"/>
        <dbReference type="ChEBI" id="CHEBI:75158"/>
    </reaction>
    <physiologicalReaction direction="left-to-right" evidence="26">
        <dbReference type="Rhea" id="RHEA:40920"/>
    </physiologicalReaction>
</comment>
<reference evidence="44 45" key="1">
    <citation type="submission" date="2024-05" db="EMBL/GenBank/DDBJ databases">
        <title>Genetic variation in Jamaican populations of the coffee berry borer (Hypothenemus hampei).</title>
        <authorList>
            <person name="Errbii M."/>
            <person name="Myrie A."/>
        </authorList>
    </citation>
    <scope>NUCLEOTIDE SEQUENCE [LARGE SCALE GENOMIC DNA]</scope>
    <source>
        <strain evidence="44">JA-Hopewell-2020-01-JO</strain>
        <tissue evidence="44">Whole body</tissue>
    </source>
</reference>
<dbReference type="PANTHER" id="PTHR21325:SF31">
    <property type="entry name" value="GH22081P-RELATED"/>
    <property type="match status" value="1"/>
</dbReference>
<comment type="catalytic activity">
    <reaction evidence="15">
        <text>a 1,2-diacyl-sn-glycero-3-phosphocholine + H2O = a 1-acyl-sn-glycero-3-phosphocholine + a fatty acid + H(+)</text>
        <dbReference type="Rhea" id="RHEA:15801"/>
        <dbReference type="ChEBI" id="CHEBI:15377"/>
        <dbReference type="ChEBI" id="CHEBI:15378"/>
        <dbReference type="ChEBI" id="CHEBI:28868"/>
        <dbReference type="ChEBI" id="CHEBI:57643"/>
        <dbReference type="ChEBI" id="CHEBI:58168"/>
        <dbReference type="EC" id="3.1.1.4"/>
    </reaction>
    <physiologicalReaction direction="left-to-right" evidence="15">
        <dbReference type="Rhea" id="RHEA:15802"/>
    </physiologicalReaction>
</comment>
<proteinExistence type="inferred from homology"/>
<dbReference type="FunFam" id="3.40.50.1110:FF:000005">
    <property type="entry name" value="Phospholipase B1"/>
    <property type="match status" value="1"/>
</dbReference>
<evidence type="ECO:0000256" key="21">
    <source>
        <dbReference type="ARBA" id="ARBA00047324"/>
    </source>
</evidence>
<evidence type="ECO:0000256" key="12">
    <source>
        <dbReference type="ARBA" id="ARBA00023180"/>
    </source>
</evidence>
<feature type="signal peptide" evidence="43">
    <location>
        <begin position="1"/>
        <end position="21"/>
    </location>
</feature>
<evidence type="ECO:0000256" key="29">
    <source>
        <dbReference type="ARBA" id="ARBA00048227"/>
    </source>
</evidence>
<evidence type="ECO:0000256" key="16">
    <source>
        <dbReference type="ARBA" id="ARBA00029723"/>
    </source>
</evidence>
<comment type="similarity">
    <text evidence="2">Belongs to the 'GDSL' lipolytic enzyme family. Phospholipase B1 subfamily.</text>
</comment>
<evidence type="ECO:0000256" key="20">
    <source>
        <dbReference type="ARBA" id="ARBA00045916"/>
    </source>
</evidence>
<keyword evidence="9" id="KW-1133">Transmembrane helix</keyword>
<dbReference type="GO" id="GO:0004622">
    <property type="term" value="F:phosphatidylcholine lysophospholipase activity"/>
    <property type="evidence" value="ECO:0007669"/>
    <property type="project" value="UniProtKB-EC"/>
</dbReference>
<comment type="catalytic activity">
    <reaction evidence="42">
        <text>2-(9Z-octadecenoyl)-glycerol + H2O = glycerol + (9Z)-octadecenoate + H(+)</text>
        <dbReference type="Rhea" id="RHEA:38491"/>
        <dbReference type="ChEBI" id="CHEBI:15377"/>
        <dbReference type="ChEBI" id="CHEBI:15378"/>
        <dbReference type="ChEBI" id="CHEBI:17754"/>
        <dbReference type="ChEBI" id="CHEBI:30823"/>
        <dbReference type="ChEBI" id="CHEBI:73990"/>
    </reaction>
    <physiologicalReaction direction="left-to-right" evidence="42">
        <dbReference type="Rhea" id="RHEA:38492"/>
    </physiologicalReaction>
</comment>
<evidence type="ECO:0000256" key="23">
    <source>
        <dbReference type="ARBA" id="ARBA00047438"/>
    </source>
</evidence>
<evidence type="ECO:0000256" key="22">
    <source>
        <dbReference type="ARBA" id="ARBA00047363"/>
    </source>
</evidence>
<comment type="catalytic activity">
    <reaction evidence="38">
        <text>1-O-hexadecyl-2-(9Z)-octadecenoyl-sn-glycero-3-phosphocholine + H2O = 1-O-hexadecyl-sn-glycero-3-phosphocholine + (9Z)-octadecenoate + H(+)</text>
        <dbReference type="Rhea" id="RHEA:40915"/>
        <dbReference type="ChEBI" id="CHEBI:15377"/>
        <dbReference type="ChEBI" id="CHEBI:15378"/>
        <dbReference type="ChEBI" id="CHEBI:30823"/>
        <dbReference type="ChEBI" id="CHEBI:34112"/>
        <dbReference type="ChEBI" id="CHEBI:64496"/>
    </reaction>
    <physiologicalReaction direction="left-to-right" evidence="38">
        <dbReference type="Rhea" id="RHEA:40916"/>
    </physiologicalReaction>
</comment>
<dbReference type="PANTHER" id="PTHR21325">
    <property type="entry name" value="PHOSPHOLIPASE B, PLB1"/>
    <property type="match status" value="1"/>
</dbReference>
<comment type="catalytic activity">
    <reaction evidence="36">
        <text>1-hexadecanoyl-2-(9Z-octadecenoyl)-sn-glycero-3-phosphocholine + H2O = 1-hexadecanoyl-sn-glycero-3-phosphocholine + (9Z)-octadecenoate + H(+)</text>
        <dbReference type="Rhea" id="RHEA:38779"/>
        <dbReference type="ChEBI" id="CHEBI:15377"/>
        <dbReference type="ChEBI" id="CHEBI:15378"/>
        <dbReference type="ChEBI" id="CHEBI:30823"/>
        <dbReference type="ChEBI" id="CHEBI:72998"/>
        <dbReference type="ChEBI" id="CHEBI:73001"/>
    </reaction>
    <physiologicalReaction direction="left-to-right" evidence="36">
        <dbReference type="Rhea" id="RHEA:38780"/>
    </physiologicalReaction>
</comment>
<comment type="catalytic activity">
    <reaction evidence="14">
        <text>1-hexadecanoyl-2-(9Z,12Z-octadecadienoyl)-sn-glycero-3-phosphocholine + H2O = (9Z,12Z)-octadecadienoate + 1-hexadecanoyl-sn-glycero-3-phosphocholine + H(+)</text>
        <dbReference type="Rhea" id="RHEA:40811"/>
        <dbReference type="ChEBI" id="CHEBI:15377"/>
        <dbReference type="ChEBI" id="CHEBI:15378"/>
        <dbReference type="ChEBI" id="CHEBI:30245"/>
        <dbReference type="ChEBI" id="CHEBI:72998"/>
        <dbReference type="ChEBI" id="CHEBI:73002"/>
    </reaction>
    <physiologicalReaction direction="left-to-right" evidence="14">
        <dbReference type="Rhea" id="RHEA:40812"/>
    </physiologicalReaction>
</comment>
<evidence type="ECO:0000256" key="2">
    <source>
        <dbReference type="ARBA" id="ARBA00009979"/>
    </source>
</evidence>
<evidence type="ECO:0000256" key="39">
    <source>
        <dbReference type="ARBA" id="ARBA00048939"/>
    </source>
</evidence>
<evidence type="ECO:0000256" key="37">
    <source>
        <dbReference type="ARBA" id="ARBA00048869"/>
    </source>
</evidence>
<comment type="catalytic activity">
    <reaction evidence="32">
        <text>1,2,3-tri-(9Z-octadecenoyl)-glycerol + H2O = di-(9Z)-octadecenoylglycerol + (9Z)-octadecenoate + H(+)</text>
        <dbReference type="Rhea" id="RHEA:38575"/>
        <dbReference type="ChEBI" id="CHEBI:15377"/>
        <dbReference type="ChEBI" id="CHEBI:15378"/>
        <dbReference type="ChEBI" id="CHEBI:30823"/>
        <dbReference type="ChEBI" id="CHEBI:53753"/>
        <dbReference type="ChEBI" id="CHEBI:75945"/>
    </reaction>
    <physiologicalReaction direction="left-to-right" evidence="32">
        <dbReference type="Rhea" id="RHEA:38576"/>
    </physiologicalReaction>
</comment>
<evidence type="ECO:0000256" key="31">
    <source>
        <dbReference type="ARBA" id="ARBA00048374"/>
    </source>
</evidence>
<dbReference type="Gene3D" id="3.40.50.1110">
    <property type="entry name" value="SGNH hydrolase"/>
    <property type="match status" value="1"/>
</dbReference>
<evidence type="ECO:0000256" key="13">
    <source>
        <dbReference type="ARBA" id="ARBA00023369"/>
    </source>
</evidence>
<dbReference type="PROSITE" id="PS51257">
    <property type="entry name" value="PROKAR_LIPOPROTEIN"/>
    <property type="match status" value="1"/>
</dbReference>
<dbReference type="GO" id="GO:0004806">
    <property type="term" value="F:triacylglycerol lipase activity"/>
    <property type="evidence" value="ECO:0007669"/>
    <property type="project" value="UniProtKB-EC"/>
</dbReference>
<evidence type="ECO:0000256" key="28">
    <source>
        <dbReference type="ARBA" id="ARBA00048058"/>
    </source>
</evidence>
<dbReference type="SUPFAM" id="SSF52266">
    <property type="entry name" value="SGNH hydrolase"/>
    <property type="match status" value="1"/>
</dbReference>